<evidence type="ECO:0000259" key="1">
    <source>
        <dbReference type="Pfam" id="PF13579"/>
    </source>
</evidence>
<dbReference type="SUPFAM" id="SSF53756">
    <property type="entry name" value="UDP-Glycosyltransferase/glycogen phosphorylase"/>
    <property type="match status" value="1"/>
</dbReference>
<organism evidence="2 3">
    <name type="scientific">Rurimicrobium arvi</name>
    <dbReference type="NCBI Taxonomy" id="2049916"/>
    <lineage>
        <taxon>Bacteria</taxon>
        <taxon>Pseudomonadati</taxon>
        <taxon>Bacteroidota</taxon>
        <taxon>Chitinophagia</taxon>
        <taxon>Chitinophagales</taxon>
        <taxon>Chitinophagaceae</taxon>
        <taxon>Rurimicrobium</taxon>
    </lineage>
</organism>
<dbReference type="InterPro" id="IPR028098">
    <property type="entry name" value="Glyco_trans_4-like_N"/>
</dbReference>
<dbReference type="Gene3D" id="3.40.50.2000">
    <property type="entry name" value="Glycogen Phosphorylase B"/>
    <property type="match status" value="2"/>
</dbReference>
<dbReference type="RefSeq" id="WP_344822994.1">
    <property type="nucleotide sequence ID" value="NZ_BAABEZ010000004.1"/>
</dbReference>
<accession>A0ABP8MIG4</accession>
<gene>
    <name evidence="2" type="ORF">GCM10023092_08360</name>
</gene>
<protein>
    <submittedName>
        <fullName evidence="2">Glycosyltransferase family 4 protein</fullName>
    </submittedName>
</protein>
<feature type="domain" description="Glycosyltransferase subfamily 4-like N-terminal" evidence="1">
    <location>
        <begin position="25"/>
        <end position="195"/>
    </location>
</feature>
<dbReference type="Pfam" id="PF13579">
    <property type="entry name" value="Glyco_trans_4_4"/>
    <property type="match status" value="1"/>
</dbReference>
<evidence type="ECO:0000313" key="2">
    <source>
        <dbReference type="EMBL" id="GAA4451158.1"/>
    </source>
</evidence>
<proteinExistence type="predicted"/>
<name>A0ABP8MIG4_9BACT</name>
<dbReference type="PANTHER" id="PTHR45947:SF3">
    <property type="entry name" value="SULFOQUINOVOSYL TRANSFERASE SQD2"/>
    <property type="match status" value="1"/>
</dbReference>
<keyword evidence="3" id="KW-1185">Reference proteome</keyword>
<dbReference type="EMBL" id="BAABEZ010000004">
    <property type="protein sequence ID" value="GAA4451158.1"/>
    <property type="molecule type" value="Genomic_DNA"/>
</dbReference>
<sequence length="398" mass="44049">MYKGKTITILCASFPPETGAGPGRIYLLAQLLQQHGFTVHVIAAMPNYPQGKIFPAYRGKRIVQEQIDGINVCRIWLYPTNSSSKIKRAFSIGSFALSLKLHLPALLRSQQPDLLIVSSPPFILGTVGCSVAARNGVRILLNVSDIWPASAQELGFIREGGLLNYLRKLEKNMYAKACGFSAQSEEIARHIQQIRPSADIFIYRNLQRTSAYADETRPAGKRKIVYAGLLGIAQGLGTIIRQIDFGGAGTELHIYGDGVEQGIIRQEAAHRTDIFYHGSIPAHEVPEVLSRYHIMLVPLITGIEGAVPSKIFNAVANGLPLIYMGQGESANIVRAHKLGYTCDPGDFDGLYARLKEMLALNDAEYSQLRQNCRDAAKGIFNKEIQDRHFLEFLHRFLS</sequence>
<comment type="caution">
    <text evidence="2">The sequence shown here is derived from an EMBL/GenBank/DDBJ whole genome shotgun (WGS) entry which is preliminary data.</text>
</comment>
<reference evidence="3" key="1">
    <citation type="journal article" date="2019" name="Int. J. Syst. Evol. Microbiol.">
        <title>The Global Catalogue of Microorganisms (GCM) 10K type strain sequencing project: providing services to taxonomists for standard genome sequencing and annotation.</title>
        <authorList>
            <consortium name="The Broad Institute Genomics Platform"/>
            <consortium name="The Broad Institute Genome Sequencing Center for Infectious Disease"/>
            <person name="Wu L."/>
            <person name="Ma J."/>
        </authorList>
    </citation>
    <scope>NUCLEOTIDE SEQUENCE [LARGE SCALE GENOMIC DNA]</scope>
    <source>
        <strain evidence="3">JCM 31921</strain>
    </source>
</reference>
<dbReference type="InterPro" id="IPR050194">
    <property type="entry name" value="Glycosyltransferase_grp1"/>
</dbReference>
<evidence type="ECO:0000313" key="3">
    <source>
        <dbReference type="Proteomes" id="UP001501410"/>
    </source>
</evidence>
<dbReference type="CDD" id="cd03794">
    <property type="entry name" value="GT4_WbuB-like"/>
    <property type="match status" value="1"/>
</dbReference>
<dbReference type="Pfam" id="PF13692">
    <property type="entry name" value="Glyco_trans_1_4"/>
    <property type="match status" value="1"/>
</dbReference>
<dbReference type="Proteomes" id="UP001501410">
    <property type="component" value="Unassembled WGS sequence"/>
</dbReference>
<dbReference type="PANTHER" id="PTHR45947">
    <property type="entry name" value="SULFOQUINOVOSYL TRANSFERASE SQD2"/>
    <property type="match status" value="1"/>
</dbReference>